<keyword evidence="3" id="KW-1185">Reference proteome</keyword>
<gene>
    <name evidence="2" type="ORF">E2562_003253</name>
</gene>
<evidence type="ECO:0000256" key="1">
    <source>
        <dbReference type="SAM" id="SignalP"/>
    </source>
</evidence>
<name>A0A6G1EUZ8_9ORYZ</name>
<organism evidence="2 3">
    <name type="scientific">Oryza meyeriana var. granulata</name>
    <dbReference type="NCBI Taxonomy" id="110450"/>
    <lineage>
        <taxon>Eukaryota</taxon>
        <taxon>Viridiplantae</taxon>
        <taxon>Streptophyta</taxon>
        <taxon>Embryophyta</taxon>
        <taxon>Tracheophyta</taxon>
        <taxon>Spermatophyta</taxon>
        <taxon>Magnoliopsida</taxon>
        <taxon>Liliopsida</taxon>
        <taxon>Poales</taxon>
        <taxon>Poaceae</taxon>
        <taxon>BOP clade</taxon>
        <taxon>Oryzoideae</taxon>
        <taxon>Oryzeae</taxon>
        <taxon>Oryzinae</taxon>
        <taxon>Oryza</taxon>
        <taxon>Oryza meyeriana</taxon>
    </lineage>
</organism>
<reference evidence="2 3" key="1">
    <citation type="submission" date="2019-11" db="EMBL/GenBank/DDBJ databases">
        <title>Whole genome sequence of Oryza granulata.</title>
        <authorList>
            <person name="Li W."/>
        </authorList>
    </citation>
    <scope>NUCLEOTIDE SEQUENCE [LARGE SCALE GENOMIC DNA]</scope>
    <source>
        <strain evidence="3">cv. Menghai</strain>
        <tissue evidence="2">Leaf</tissue>
    </source>
</reference>
<dbReference type="EMBL" id="SPHZ02000002">
    <property type="protein sequence ID" value="KAF0928441.1"/>
    <property type="molecule type" value="Genomic_DNA"/>
</dbReference>
<proteinExistence type="predicted"/>
<feature type="chain" id="PRO_5026057352" description="Secreted protein" evidence="1">
    <location>
        <begin position="18"/>
        <end position="81"/>
    </location>
</feature>
<comment type="caution">
    <text evidence="2">The sequence shown here is derived from an EMBL/GenBank/DDBJ whole genome shotgun (WGS) entry which is preliminary data.</text>
</comment>
<dbReference type="Proteomes" id="UP000479710">
    <property type="component" value="Unassembled WGS sequence"/>
</dbReference>
<sequence length="81" mass="8774">MELRWRSMLLLLARGSAWTRCGHGCAGATASQELKRVGQLCKFCCTLASRSPATVDVSMVTTQSNPNLALSFTSNSRRQGP</sequence>
<evidence type="ECO:0000313" key="3">
    <source>
        <dbReference type="Proteomes" id="UP000479710"/>
    </source>
</evidence>
<feature type="signal peptide" evidence="1">
    <location>
        <begin position="1"/>
        <end position="17"/>
    </location>
</feature>
<evidence type="ECO:0000313" key="2">
    <source>
        <dbReference type="EMBL" id="KAF0928441.1"/>
    </source>
</evidence>
<accession>A0A6G1EUZ8</accession>
<dbReference type="AlphaFoldDB" id="A0A6G1EUZ8"/>
<protein>
    <recommendedName>
        <fullName evidence="4">Secreted protein</fullName>
    </recommendedName>
</protein>
<keyword evidence="1" id="KW-0732">Signal</keyword>
<evidence type="ECO:0008006" key="4">
    <source>
        <dbReference type="Google" id="ProtNLM"/>
    </source>
</evidence>